<dbReference type="PANTHER" id="PTHR48105">
    <property type="entry name" value="THIOREDOXIN REDUCTASE 1-RELATED-RELATED"/>
    <property type="match status" value="1"/>
</dbReference>
<evidence type="ECO:0000256" key="2">
    <source>
        <dbReference type="ARBA" id="ARBA00023002"/>
    </source>
</evidence>
<dbReference type="Proteomes" id="UP000008544">
    <property type="component" value="Chromosome"/>
</dbReference>
<name>B1I435_DESAP</name>
<evidence type="ECO:0000313" key="5">
    <source>
        <dbReference type="Proteomes" id="UP000008544"/>
    </source>
</evidence>
<keyword evidence="5" id="KW-1185">Reference proteome</keyword>
<dbReference type="AlphaFoldDB" id="B1I435"/>
<keyword evidence="1" id="KW-0285">Flavoprotein</keyword>
<reference evidence="5" key="1">
    <citation type="submission" date="2007-10" db="EMBL/GenBank/DDBJ databases">
        <title>Complete sequence of chromosome of Desulforudis audaxviator MP104C.</title>
        <authorList>
            <person name="Copeland A."/>
            <person name="Lucas S."/>
            <person name="Lapidus A."/>
            <person name="Barry K."/>
            <person name="Glavina del Rio T."/>
            <person name="Dalin E."/>
            <person name="Tice H."/>
            <person name="Bruce D."/>
            <person name="Pitluck S."/>
            <person name="Lowry S.R."/>
            <person name="Larimer F."/>
            <person name="Land M.L."/>
            <person name="Hauser L."/>
            <person name="Kyrpides N."/>
            <person name="Ivanova N.N."/>
            <person name="Richardson P."/>
        </authorList>
    </citation>
    <scope>NUCLEOTIDE SEQUENCE [LARGE SCALE GENOMIC DNA]</scope>
    <source>
        <strain evidence="5">MP104C</strain>
    </source>
</reference>
<protein>
    <submittedName>
        <fullName evidence="4">Thioredoxin-disulfide reductase</fullName>
        <ecNumber evidence="4">1.8.1.9</ecNumber>
    </submittedName>
</protein>
<gene>
    <name evidence="4" type="ordered locus">Daud_1139</name>
</gene>
<dbReference type="InterPro" id="IPR050097">
    <property type="entry name" value="Ferredoxin-NADP_redctase_2"/>
</dbReference>
<dbReference type="EC" id="1.8.1.9" evidence="4"/>
<organism evidence="4 5">
    <name type="scientific">Desulforudis audaxviator (strain MP104C)</name>
    <dbReference type="NCBI Taxonomy" id="477974"/>
    <lineage>
        <taxon>Bacteria</taxon>
        <taxon>Bacillati</taxon>
        <taxon>Bacillota</taxon>
        <taxon>Clostridia</taxon>
        <taxon>Thermoanaerobacterales</taxon>
        <taxon>Candidatus Desulforudaceae</taxon>
        <taxon>Candidatus Desulforudis</taxon>
    </lineage>
</organism>
<dbReference type="SUPFAM" id="SSF51905">
    <property type="entry name" value="FAD/NAD(P)-binding domain"/>
    <property type="match status" value="1"/>
</dbReference>
<dbReference type="InterPro" id="IPR023753">
    <property type="entry name" value="FAD/NAD-binding_dom"/>
</dbReference>
<dbReference type="GO" id="GO:0004791">
    <property type="term" value="F:thioredoxin-disulfide reductase (NADPH) activity"/>
    <property type="evidence" value="ECO:0007669"/>
    <property type="project" value="UniProtKB-EC"/>
</dbReference>
<dbReference type="PRINTS" id="PR00368">
    <property type="entry name" value="FADPNR"/>
</dbReference>
<dbReference type="EMBL" id="CP000860">
    <property type="protein sequence ID" value="ACA59650.1"/>
    <property type="molecule type" value="Genomic_DNA"/>
</dbReference>
<dbReference type="eggNOG" id="COG0492">
    <property type="taxonomic scope" value="Bacteria"/>
</dbReference>
<dbReference type="PRINTS" id="PR00469">
    <property type="entry name" value="PNDRDTASEII"/>
</dbReference>
<sequence length="293" mass="31756">MTEPEMYDVAVIGCGPAGLSAALNAAVRRKKVVLFGGEFCVSKINRSPRVDNFLGRPGVTGEALHREFVAHVRKFNIPMVNKRVINVFPEAEGFGLAIKDRVYRARTVILTVGMAVARMLEGEEGLVGRGVSYCATCDGPLFRGKTVAIIDYTKEGIEEATYMAGFCSWIYYVCMHTEPPQFEQDNIELLKGLKPVRILGADGTVKALELDKRIVAVEGVFIFREAFPPQDLVPGLELEGNHIKVSRALETNIPGIFAAGDCTGKPYQLAKSVGEGQVAALNAVAYLDSAGSK</sequence>
<keyword evidence="2 4" id="KW-0560">Oxidoreductase</keyword>
<accession>B1I435</accession>
<proteinExistence type="predicted"/>
<dbReference type="Pfam" id="PF07992">
    <property type="entry name" value="Pyr_redox_2"/>
    <property type="match status" value="1"/>
</dbReference>
<evidence type="ECO:0000313" key="4">
    <source>
        <dbReference type="EMBL" id="ACA59650.1"/>
    </source>
</evidence>
<dbReference type="HOGENOM" id="CLU_031864_5_3_9"/>
<dbReference type="KEGG" id="dau:Daud_1139"/>
<reference evidence="4 5" key="2">
    <citation type="journal article" date="2008" name="Science">
        <title>Environmental genomics reveals a single-species ecosystem deep within Earth.</title>
        <authorList>
            <person name="Chivian D."/>
            <person name="Brodie E.L."/>
            <person name="Alm E.J."/>
            <person name="Culley D.E."/>
            <person name="Dehal P.S."/>
            <person name="Desantis T.Z."/>
            <person name="Gihring T.M."/>
            <person name="Lapidus A."/>
            <person name="Lin L.H."/>
            <person name="Lowry S.R."/>
            <person name="Moser D.P."/>
            <person name="Richardson P.M."/>
            <person name="Southam G."/>
            <person name="Wanger G."/>
            <person name="Pratt L.M."/>
            <person name="Andersen G.L."/>
            <person name="Hazen T.C."/>
            <person name="Brockman F.J."/>
            <person name="Arkin A.P."/>
            <person name="Onstott T.C."/>
        </authorList>
    </citation>
    <scope>NUCLEOTIDE SEQUENCE [LARGE SCALE GENOMIC DNA]</scope>
    <source>
        <strain evidence="4 5">MP104C</strain>
    </source>
</reference>
<dbReference type="InterPro" id="IPR036188">
    <property type="entry name" value="FAD/NAD-bd_sf"/>
</dbReference>
<dbReference type="Gene3D" id="3.50.50.60">
    <property type="entry name" value="FAD/NAD(P)-binding domain"/>
    <property type="match status" value="2"/>
</dbReference>
<dbReference type="STRING" id="477974.Daud_1139"/>
<feature type="domain" description="FAD/NAD(P)-binding" evidence="3">
    <location>
        <begin position="7"/>
        <end position="276"/>
    </location>
</feature>
<evidence type="ECO:0000259" key="3">
    <source>
        <dbReference type="Pfam" id="PF07992"/>
    </source>
</evidence>
<evidence type="ECO:0000256" key="1">
    <source>
        <dbReference type="ARBA" id="ARBA00022630"/>
    </source>
</evidence>
<dbReference type="OrthoDB" id="9806179at2"/>
<dbReference type="RefSeq" id="WP_012302236.1">
    <property type="nucleotide sequence ID" value="NC_010424.1"/>
</dbReference>